<dbReference type="Gene3D" id="3.90.1720.10">
    <property type="entry name" value="endopeptidase domain like (from Nostoc punctiforme)"/>
    <property type="match status" value="1"/>
</dbReference>
<dbReference type="SUPFAM" id="SSF50044">
    <property type="entry name" value="SH3-domain"/>
    <property type="match status" value="1"/>
</dbReference>
<proteinExistence type="inferred from homology"/>
<dbReference type="PANTHER" id="PTHR47053">
    <property type="entry name" value="MUREIN DD-ENDOPEPTIDASE MEPH-RELATED"/>
    <property type="match status" value="1"/>
</dbReference>
<evidence type="ECO:0000256" key="1">
    <source>
        <dbReference type="ARBA" id="ARBA00007074"/>
    </source>
</evidence>
<dbReference type="InterPro" id="IPR036028">
    <property type="entry name" value="SH3-like_dom_sf"/>
</dbReference>
<keyword evidence="3" id="KW-0378">Hydrolase</keyword>
<organism evidence="6">
    <name type="scientific">marine metagenome</name>
    <dbReference type="NCBI Taxonomy" id="408172"/>
    <lineage>
        <taxon>unclassified sequences</taxon>
        <taxon>metagenomes</taxon>
        <taxon>ecological metagenomes</taxon>
    </lineage>
</organism>
<dbReference type="PANTHER" id="PTHR47053:SF1">
    <property type="entry name" value="MUREIN DD-ENDOPEPTIDASE MEPH-RELATED"/>
    <property type="match status" value="1"/>
</dbReference>
<dbReference type="InterPro" id="IPR041382">
    <property type="entry name" value="SH3_16"/>
</dbReference>
<dbReference type="Pfam" id="PF00877">
    <property type="entry name" value="NLPC_P60"/>
    <property type="match status" value="1"/>
</dbReference>
<feature type="non-terminal residue" evidence="6">
    <location>
        <position position="217"/>
    </location>
</feature>
<evidence type="ECO:0000256" key="2">
    <source>
        <dbReference type="ARBA" id="ARBA00022670"/>
    </source>
</evidence>
<dbReference type="GO" id="GO:0006508">
    <property type="term" value="P:proteolysis"/>
    <property type="evidence" value="ECO:0007669"/>
    <property type="project" value="UniProtKB-KW"/>
</dbReference>
<dbReference type="PROSITE" id="PS51935">
    <property type="entry name" value="NLPC_P60"/>
    <property type="match status" value="1"/>
</dbReference>
<dbReference type="GO" id="GO:0008234">
    <property type="term" value="F:cysteine-type peptidase activity"/>
    <property type="evidence" value="ECO:0007669"/>
    <property type="project" value="UniProtKB-KW"/>
</dbReference>
<comment type="similarity">
    <text evidence="1">Belongs to the peptidase C40 family.</text>
</comment>
<evidence type="ECO:0000256" key="4">
    <source>
        <dbReference type="ARBA" id="ARBA00022807"/>
    </source>
</evidence>
<evidence type="ECO:0000256" key="3">
    <source>
        <dbReference type="ARBA" id="ARBA00022801"/>
    </source>
</evidence>
<feature type="domain" description="NlpC/P60" evidence="5">
    <location>
        <begin position="154"/>
        <end position="217"/>
    </location>
</feature>
<dbReference type="InterPro" id="IPR038765">
    <property type="entry name" value="Papain-like_cys_pep_sf"/>
</dbReference>
<name>A0A382W707_9ZZZZ</name>
<dbReference type="InterPro" id="IPR051202">
    <property type="entry name" value="Peptidase_C40"/>
</dbReference>
<dbReference type="EMBL" id="UINC01157551">
    <property type="protein sequence ID" value="SVD54602.1"/>
    <property type="molecule type" value="Genomic_DNA"/>
</dbReference>
<gene>
    <name evidence="6" type="ORF">METZ01_LOCUS407456</name>
</gene>
<dbReference type="InterPro" id="IPR000064">
    <property type="entry name" value="NLP_P60_dom"/>
</dbReference>
<dbReference type="SUPFAM" id="SSF54001">
    <property type="entry name" value="Cysteine proteinases"/>
    <property type="match status" value="1"/>
</dbReference>
<reference evidence="6" key="1">
    <citation type="submission" date="2018-05" db="EMBL/GenBank/DDBJ databases">
        <authorList>
            <person name="Lanie J.A."/>
            <person name="Ng W.-L."/>
            <person name="Kazmierczak K.M."/>
            <person name="Andrzejewski T.M."/>
            <person name="Davidsen T.M."/>
            <person name="Wayne K.J."/>
            <person name="Tettelin H."/>
            <person name="Glass J.I."/>
            <person name="Rusch D."/>
            <person name="Podicherti R."/>
            <person name="Tsui H.-C.T."/>
            <person name="Winkler M.E."/>
        </authorList>
    </citation>
    <scope>NUCLEOTIDE SEQUENCE</scope>
</reference>
<dbReference type="Gene3D" id="2.30.30.40">
    <property type="entry name" value="SH3 Domains"/>
    <property type="match status" value="1"/>
</dbReference>
<protein>
    <recommendedName>
        <fullName evidence="5">NlpC/P60 domain-containing protein</fullName>
    </recommendedName>
</protein>
<sequence length="217" mass="23830">MDRRITPARNDLAADWLRDHVKAEQYVGGAPRTVIHDGAPLYFMPDQNAGLESQLIYGEIFQVYEDRDGWCWGQNLTDSYVGYVPTAYLEADLPAPDHQVVALRSHLYVEPDIKRPTAGTISISARVKVVDVSGSFCRIATGHWVHSRHLICLEYGTQDIVGTAIKFIGVPYLWGGRSAEGVDCSSLVQIALAMAGVSVPRDSDLQESAVGVEVPMD</sequence>
<dbReference type="AlphaFoldDB" id="A0A382W707"/>
<accession>A0A382W707</accession>
<keyword evidence="2" id="KW-0645">Protease</keyword>
<evidence type="ECO:0000313" key="6">
    <source>
        <dbReference type="EMBL" id="SVD54602.1"/>
    </source>
</evidence>
<evidence type="ECO:0000259" key="5">
    <source>
        <dbReference type="PROSITE" id="PS51935"/>
    </source>
</evidence>
<keyword evidence="4" id="KW-0788">Thiol protease</keyword>
<dbReference type="Pfam" id="PF18348">
    <property type="entry name" value="SH3_16"/>
    <property type="match status" value="1"/>
</dbReference>